<evidence type="ECO:0000313" key="4">
    <source>
        <dbReference type="WBParaSite" id="MBELARI_LOCUS7467"/>
    </source>
</evidence>
<keyword evidence="1" id="KW-0812">Transmembrane</keyword>
<organism evidence="3 4">
    <name type="scientific">Mesorhabditis belari</name>
    <dbReference type="NCBI Taxonomy" id="2138241"/>
    <lineage>
        <taxon>Eukaryota</taxon>
        <taxon>Metazoa</taxon>
        <taxon>Ecdysozoa</taxon>
        <taxon>Nematoda</taxon>
        <taxon>Chromadorea</taxon>
        <taxon>Rhabditida</taxon>
        <taxon>Rhabditina</taxon>
        <taxon>Rhabditomorpha</taxon>
        <taxon>Rhabditoidea</taxon>
        <taxon>Rhabditidae</taxon>
        <taxon>Mesorhabditinae</taxon>
        <taxon>Mesorhabditis</taxon>
    </lineage>
</organism>
<keyword evidence="3" id="KW-1185">Reference proteome</keyword>
<name>A0AAF3JAW0_9BILA</name>
<evidence type="ECO:0000313" key="3">
    <source>
        <dbReference type="Proteomes" id="UP000887575"/>
    </source>
</evidence>
<keyword evidence="1" id="KW-0472">Membrane</keyword>
<dbReference type="Pfam" id="PF01569">
    <property type="entry name" value="PAP2"/>
    <property type="match status" value="1"/>
</dbReference>
<feature type="transmembrane region" description="Helical" evidence="1">
    <location>
        <begin position="61"/>
        <end position="82"/>
    </location>
</feature>
<dbReference type="SMART" id="SM00014">
    <property type="entry name" value="acidPPc"/>
    <property type="match status" value="1"/>
</dbReference>
<accession>A0AAF3JAW0</accession>
<feature type="transmembrane region" description="Helical" evidence="1">
    <location>
        <begin position="157"/>
        <end position="178"/>
    </location>
</feature>
<dbReference type="SUPFAM" id="SSF48317">
    <property type="entry name" value="Acid phosphatase/Vanadium-dependent haloperoxidase"/>
    <property type="match status" value="1"/>
</dbReference>
<protein>
    <submittedName>
        <fullName evidence="4">Phosphatidic acid phosphatase type 2/haloperoxidase domain-containing protein</fullName>
    </submittedName>
</protein>
<reference evidence="4" key="1">
    <citation type="submission" date="2024-02" db="UniProtKB">
        <authorList>
            <consortium name="WormBaseParasite"/>
        </authorList>
    </citation>
    <scope>IDENTIFICATION</scope>
</reference>
<dbReference type="PANTHER" id="PTHR14969">
    <property type="entry name" value="SPHINGOSINE-1-PHOSPHATE PHOSPHOHYDROLASE"/>
    <property type="match status" value="1"/>
</dbReference>
<proteinExistence type="predicted"/>
<dbReference type="GO" id="GO:0042392">
    <property type="term" value="F:sphingosine-1-phosphate phosphatase activity"/>
    <property type="evidence" value="ECO:0007669"/>
    <property type="project" value="TreeGrafter"/>
</dbReference>
<dbReference type="Proteomes" id="UP000887575">
    <property type="component" value="Unassembled WGS sequence"/>
</dbReference>
<evidence type="ECO:0000256" key="1">
    <source>
        <dbReference type="SAM" id="Phobius"/>
    </source>
</evidence>
<dbReference type="Gene3D" id="1.20.144.10">
    <property type="entry name" value="Phosphatidic acid phosphatase type 2/haloperoxidase"/>
    <property type="match status" value="1"/>
</dbReference>
<dbReference type="AlphaFoldDB" id="A0AAF3JAW0"/>
<evidence type="ECO:0000259" key="2">
    <source>
        <dbReference type="SMART" id="SM00014"/>
    </source>
</evidence>
<sequence length="187" mass="21088">MDAIWRLDEELSVALRLDPPNRDYLFIIEWLFHGVPWIGGSFLWAAAAIGGKWPNDTQDKIILLNIGLFLDLLISGALKIFVQRPRPLHNREDFRYGAPIADQFSFPSGHTTRVAMLARLLETLVSMDPILNKLMWLFVGCVAVSRVSMGRHHPTDVIAGVLIGILEAYMTLAMPLGLRRGLIRIFI</sequence>
<dbReference type="WBParaSite" id="MBELARI_LOCUS7467">
    <property type="protein sequence ID" value="MBELARI_LOCUS7467"/>
    <property type="gene ID" value="MBELARI_LOCUS7467"/>
</dbReference>
<keyword evidence="1" id="KW-1133">Transmembrane helix</keyword>
<feature type="domain" description="Phosphatidic acid phosphatase type 2/haloperoxidase" evidence="2">
    <location>
        <begin position="61"/>
        <end position="172"/>
    </location>
</feature>
<dbReference type="InterPro" id="IPR036938">
    <property type="entry name" value="PAP2/HPO_sf"/>
</dbReference>
<dbReference type="PANTHER" id="PTHR14969:SF13">
    <property type="entry name" value="AT30094P"/>
    <property type="match status" value="1"/>
</dbReference>
<dbReference type="InterPro" id="IPR000326">
    <property type="entry name" value="PAP2/HPO"/>
</dbReference>
<feature type="transmembrane region" description="Helical" evidence="1">
    <location>
        <begin position="24"/>
        <end position="49"/>
    </location>
</feature>